<keyword evidence="1" id="KW-0812">Transmembrane</keyword>
<dbReference type="EMBL" id="BARW01024315">
    <property type="protein sequence ID" value="GAI90497.1"/>
    <property type="molecule type" value="Genomic_DNA"/>
</dbReference>
<feature type="transmembrane region" description="Helical" evidence="1">
    <location>
        <begin position="230"/>
        <end position="253"/>
    </location>
</feature>
<dbReference type="AlphaFoldDB" id="X1SBW1"/>
<gene>
    <name evidence="2" type="ORF">S12H4_40116</name>
</gene>
<organism evidence="2">
    <name type="scientific">marine sediment metagenome</name>
    <dbReference type="NCBI Taxonomy" id="412755"/>
    <lineage>
        <taxon>unclassified sequences</taxon>
        <taxon>metagenomes</taxon>
        <taxon>ecological metagenomes</taxon>
    </lineage>
</organism>
<evidence type="ECO:0000313" key="2">
    <source>
        <dbReference type="EMBL" id="GAI90497.1"/>
    </source>
</evidence>
<keyword evidence="1" id="KW-1133">Transmembrane helix</keyword>
<proteinExistence type="predicted"/>
<reference evidence="2" key="1">
    <citation type="journal article" date="2014" name="Front. Microbiol.">
        <title>High frequency of phylogenetically diverse reductive dehalogenase-homologous genes in deep subseafloor sedimentary metagenomes.</title>
        <authorList>
            <person name="Kawai M."/>
            <person name="Futagami T."/>
            <person name="Toyoda A."/>
            <person name="Takaki Y."/>
            <person name="Nishi S."/>
            <person name="Hori S."/>
            <person name="Arai W."/>
            <person name="Tsubouchi T."/>
            <person name="Morono Y."/>
            <person name="Uchiyama I."/>
            <person name="Ito T."/>
            <person name="Fujiyama A."/>
            <person name="Inagaki F."/>
            <person name="Takami H."/>
        </authorList>
    </citation>
    <scope>NUCLEOTIDE SEQUENCE</scope>
    <source>
        <strain evidence="2">Expedition CK06-06</strain>
    </source>
</reference>
<protein>
    <submittedName>
        <fullName evidence="2">Uncharacterized protein</fullName>
    </submittedName>
</protein>
<sequence length="257" mass="28055">YEAPPGGPGYIGQLAEVAVGAYTEIEEIIAPVQAAPGDLVTVEVRVRNLHTGTIYIATTGRYDSVDILPTEDYAIVDPGATRSFYFSFTMPQNDVELRVWSFYWIGTEWYQDDYSYVDIALVPPEEGRVNMGFTLKIINAPPGSTHWSAEFYSEEEGAFIYPPDALALDEAWDCAYNPYGATDLRVRVLDIVHAITLHDAPNLGPIEDGKDYTYDCSTGVLYEAVPAISLWPLAIIGGLGVLGVGAAIAFTMARPGK</sequence>
<name>X1SBW1_9ZZZZ</name>
<keyword evidence="1" id="KW-0472">Membrane</keyword>
<evidence type="ECO:0000256" key="1">
    <source>
        <dbReference type="SAM" id="Phobius"/>
    </source>
</evidence>
<comment type="caution">
    <text evidence="2">The sequence shown here is derived from an EMBL/GenBank/DDBJ whole genome shotgun (WGS) entry which is preliminary data.</text>
</comment>
<accession>X1SBW1</accession>
<feature type="non-terminal residue" evidence="2">
    <location>
        <position position="1"/>
    </location>
</feature>